<evidence type="ECO:0008006" key="4">
    <source>
        <dbReference type="Google" id="ProtNLM"/>
    </source>
</evidence>
<feature type="transmembrane region" description="Helical" evidence="1">
    <location>
        <begin position="399"/>
        <end position="423"/>
    </location>
</feature>
<gene>
    <name evidence="2" type="ORF">DB30_01513</name>
</gene>
<feature type="transmembrane region" description="Helical" evidence="1">
    <location>
        <begin position="285"/>
        <end position="311"/>
    </location>
</feature>
<accession>A0A0C2CMB0</accession>
<proteinExistence type="predicted"/>
<evidence type="ECO:0000256" key="1">
    <source>
        <dbReference type="SAM" id="Phobius"/>
    </source>
</evidence>
<dbReference type="Proteomes" id="UP000031599">
    <property type="component" value="Unassembled WGS sequence"/>
</dbReference>
<organism evidence="2 3">
    <name type="scientific">Enhygromyxa salina</name>
    <dbReference type="NCBI Taxonomy" id="215803"/>
    <lineage>
        <taxon>Bacteria</taxon>
        <taxon>Pseudomonadati</taxon>
        <taxon>Myxococcota</taxon>
        <taxon>Polyangia</taxon>
        <taxon>Nannocystales</taxon>
        <taxon>Nannocystaceae</taxon>
        <taxon>Enhygromyxa</taxon>
    </lineage>
</organism>
<feature type="transmembrane region" description="Helical" evidence="1">
    <location>
        <begin position="332"/>
        <end position="353"/>
    </location>
</feature>
<feature type="transmembrane region" description="Helical" evidence="1">
    <location>
        <begin position="359"/>
        <end position="387"/>
    </location>
</feature>
<feature type="transmembrane region" description="Helical" evidence="1">
    <location>
        <begin position="494"/>
        <end position="515"/>
    </location>
</feature>
<feature type="transmembrane region" description="Helical" evidence="1">
    <location>
        <begin position="682"/>
        <end position="702"/>
    </location>
</feature>
<feature type="transmembrane region" description="Helical" evidence="1">
    <location>
        <begin position="605"/>
        <end position="625"/>
    </location>
</feature>
<feature type="transmembrane region" description="Helical" evidence="1">
    <location>
        <begin position="527"/>
        <end position="549"/>
    </location>
</feature>
<keyword evidence="1" id="KW-1133">Transmembrane helix</keyword>
<feature type="transmembrane region" description="Helical" evidence="1">
    <location>
        <begin position="570"/>
        <end position="593"/>
    </location>
</feature>
<protein>
    <recommendedName>
        <fullName evidence="4">ABC-2 family transporter protein</fullName>
    </recommendedName>
</protein>
<dbReference type="EMBL" id="JMCC02000133">
    <property type="protein sequence ID" value="KIG12391.1"/>
    <property type="molecule type" value="Genomic_DNA"/>
</dbReference>
<evidence type="ECO:0000313" key="3">
    <source>
        <dbReference type="Proteomes" id="UP000031599"/>
    </source>
</evidence>
<feature type="transmembrane region" description="Helical" evidence="1">
    <location>
        <begin position="637"/>
        <end position="658"/>
    </location>
</feature>
<sequence>MIAGLSWFGVSAFTHLDSAGAQDLRVELGLERATEVCSSRTGMPDCSYDDRAQAEVDKDWDRDVRIRSAILQDLDLRITATLDNLDEAQRLLGRQEFDFGNGLAAGGDVRLTELLALPDLAPMRWNNIYANGYSVQDLQEAATYDALRDATPADTRALLVAAIDSARTQLLGFQATVNRQRSREPAPVVSATTLDRDATRVELAVHPERHDLSLAAKQWFEGGIADELSRSAFLLANGEATEFTAALNPADPRWAGGWEATTWTKLHKPTIRYSSPITDSTRYRLAGILFFAIGCFVFVVVGPVVTATATAREREAGTLPVLRMTGMSAGDLAMAMIVGPNVFALALGGALLLGGSLLLALTVGFTAMALPLGLLAIMVVATHLTAIGLGDALGQRVNAMVVGGLLGVGILIPGLLGAGLASFDVAATGLLLGPLPPLVATVADISGIEQVGLYLGSELTLTMLTYSVAAQALLGLICLGSWCRRVEQGWAPLFSPLEGVALALVSIGCSALTLLDISHHHQAQDFNALNLLTFLSSAFLLPVLAWLLVASLRRPARARAVADHIEARRAFLRFQGFIVVTSLLVGLTYHLVMNQAGLATTDSEVMWATLAQLLLAAETGVATLLWASRRRERKLRVAFLGGAVVIMQLASLLGTYGLEVEHVALKNTAAMPLLLNVDVSPYWLAFMVLCWSAGLALIFTALMRRRDEQRSAAQAQAELDDEDDDEFGMPGRRLIH</sequence>
<reference evidence="2 3" key="1">
    <citation type="submission" date="2014-12" db="EMBL/GenBank/DDBJ databases">
        <title>Genome assembly of Enhygromyxa salina DSM 15201.</title>
        <authorList>
            <person name="Sharma G."/>
            <person name="Subramanian S."/>
        </authorList>
    </citation>
    <scope>NUCLEOTIDE SEQUENCE [LARGE SCALE GENOMIC DNA]</scope>
    <source>
        <strain evidence="2 3">DSM 15201</strain>
    </source>
</reference>
<name>A0A0C2CMB0_9BACT</name>
<comment type="caution">
    <text evidence="2">The sequence shown here is derived from an EMBL/GenBank/DDBJ whole genome shotgun (WGS) entry which is preliminary data.</text>
</comment>
<keyword evidence="1" id="KW-0472">Membrane</keyword>
<feature type="transmembrane region" description="Helical" evidence="1">
    <location>
        <begin position="463"/>
        <end position="482"/>
    </location>
</feature>
<evidence type="ECO:0000313" key="2">
    <source>
        <dbReference type="EMBL" id="KIG12391.1"/>
    </source>
</evidence>
<dbReference type="AlphaFoldDB" id="A0A0C2CMB0"/>
<keyword evidence="1" id="KW-0812">Transmembrane</keyword>